<dbReference type="Proteomes" id="UP000015105">
    <property type="component" value="Chromosome 2D"/>
</dbReference>
<name>A0A453AUI0_AEGTS</name>
<accession>A0A453AUI0</accession>
<dbReference type="AlphaFoldDB" id="A0A453AUI0"/>
<sequence>MVKVSVFLPYTVKCSSYKWGIPSCTLLCHNMGAKLGEQLICLYGACLTELMWPFWCVLSSSDWLCGFSDYYKLTKLM</sequence>
<reference evidence="1" key="3">
    <citation type="journal article" date="2017" name="Nature">
        <title>Genome sequence of the progenitor of the wheat D genome Aegilops tauschii.</title>
        <authorList>
            <person name="Luo M.C."/>
            <person name="Gu Y.Q."/>
            <person name="Puiu D."/>
            <person name="Wang H."/>
            <person name="Twardziok S.O."/>
            <person name="Deal K.R."/>
            <person name="Huo N."/>
            <person name="Zhu T."/>
            <person name="Wang L."/>
            <person name="Wang Y."/>
            <person name="McGuire P.E."/>
            <person name="Liu S."/>
            <person name="Long H."/>
            <person name="Ramasamy R.K."/>
            <person name="Rodriguez J.C."/>
            <person name="Van S.L."/>
            <person name="Yuan L."/>
            <person name="Wang Z."/>
            <person name="Xia Z."/>
            <person name="Xiao L."/>
            <person name="Anderson O.D."/>
            <person name="Ouyang S."/>
            <person name="Liang Y."/>
            <person name="Zimin A.V."/>
            <person name="Pertea G."/>
            <person name="Qi P."/>
            <person name="Bennetzen J.L."/>
            <person name="Dai X."/>
            <person name="Dawson M.W."/>
            <person name="Muller H.G."/>
            <person name="Kugler K."/>
            <person name="Rivarola-Duarte L."/>
            <person name="Spannagl M."/>
            <person name="Mayer K.F.X."/>
            <person name="Lu F.H."/>
            <person name="Bevan M.W."/>
            <person name="Leroy P."/>
            <person name="Li P."/>
            <person name="You F.M."/>
            <person name="Sun Q."/>
            <person name="Liu Z."/>
            <person name="Lyons E."/>
            <person name="Wicker T."/>
            <person name="Salzberg S.L."/>
            <person name="Devos K.M."/>
            <person name="Dvorak J."/>
        </authorList>
    </citation>
    <scope>NUCLEOTIDE SEQUENCE [LARGE SCALE GENOMIC DNA]</scope>
    <source>
        <strain evidence="1">cv. AL8/78</strain>
    </source>
</reference>
<organism evidence="1 2">
    <name type="scientific">Aegilops tauschii subsp. strangulata</name>
    <name type="common">Goatgrass</name>
    <dbReference type="NCBI Taxonomy" id="200361"/>
    <lineage>
        <taxon>Eukaryota</taxon>
        <taxon>Viridiplantae</taxon>
        <taxon>Streptophyta</taxon>
        <taxon>Embryophyta</taxon>
        <taxon>Tracheophyta</taxon>
        <taxon>Spermatophyta</taxon>
        <taxon>Magnoliopsida</taxon>
        <taxon>Liliopsida</taxon>
        <taxon>Poales</taxon>
        <taxon>Poaceae</taxon>
        <taxon>BOP clade</taxon>
        <taxon>Pooideae</taxon>
        <taxon>Triticodae</taxon>
        <taxon>Triticeae</taxon>
        <taxon>Triticinae</taxon>
        <taxon>Aegilops</taxon>
    </lineage>
</organism>
<reference evidence="2" key="1">
    <citation type="journal article" date="2014" name="Science">
        <title>Ancient hybridizations among the ancestral genomes of bread wheat.</title>
        <authorList>
            <consortium name="International Wheat Genome Sequencing Consortium,"/>
            <person name="Marcussen T."/>
            <person name="Sandve S.R."/>
            <person name="Heier L."/>
            <person name="Spannagl M."/>
            <person name="Pfeifer M."/>
            <person name="Jakobsen K.S."/>
            <person name="Wulff B.B."/>
            <person name="Steuernagel B."/>
            <person name="Mayer K.F."/>
            <person name="Olsen O.A."/>
        </authorList>
    </citation>
    <scope>NUCLEOTIDE SEQUENCE [LARGE SCALE GENOMIC DNA]</scope>
    <source>
        <strain evidence="2">cv. AL8/78</strain>
    </source>
</reference>
<reference evidence="1" key="5">
    <citation type="journal article" date="2021" name="G3 (Bethesda)">
        <title>Aegilops tauschii genome assembly Aet v5.0 features greater sequence contiguity and improved annotation.</title>
        <authorList>
            <person name="Wang L."/>
            <person name="Zhu T."/>
            <person name="Rodriguez J.C."/>
            <person name="Deal K.R."/>
            <person name="Dubcovsky J."/>
            <person name="McGuire P.E."/>
            <person name="Lux T."/>
            <person name="Spannagl M."/>
            <person name="Mayer K.F.X."/>
            <person name="Baldrich P."/>
            <person name="Meyers B.C."/>
            <person name="Huo N."/>
            <person name="Gu Y.Q."/>
            <person name="Zhou H."/>
            <person name="Devos K.M."/>
            <person name="Bennetzen J.L."/>
            <person name="Unver T."/>
            <person name="Budak H."/>
            <person name="Gulick P.J."/>
            <person name="Galiba G."/>
            <person name="Kalapos B."/>
            <person name="Nelson D.R."/>
            <person name="Li P."/>
            <person name="You F.M."/>
            <person name="Luo M.C."/>
            <person name="Dvorak J."/>
        </authorList>
    </citation>
    <scope>NUCLEOTIDE SEQUENCE [LARGE SCALE GENOMIC DNA]</scope>
    <source>
        <strain evidence="1">cv. AL8/78</strain>
    </source>
</reference>
<reference evidence="1" key="4">
    <citation type="submission" date="2019-03" db="UniProtKB">
        <authorList>
            <consortium name="EnsemblPlants"/>
        </authorList>
    </citation>
    <scope>IDENTIFICATION</scope>
</reference>
<proteinExistence type="predicted"/>
<reference evidence="2" key="2">
    <citation type="journal article" date="2017" name="Nat. Plants">
        <title>The Aegilops tauschii genome reveals multiple impacts of transposons.</title>
        <authorList>
            <person name="Zhao G."/>
            <person name="Zou C."/>
            <person name="Li K."/>
            <person name="Wang K."/>
            <person name="Li T."/>
            <person name="Gao L."/>
            <person name="Zhang X."/>
            <person name="Wang H."/>
            <person name="Yang Z."/>
            <person name="Liu X."/>
            <person name="Jiang W."/>
            <person name="Mao L."/>
            <person name="Kong X."/>
            <person name="Jiao Y."/>
            <person name="Jia J."/>
        </authorList>
    </citation>
    <scope>NUCLEOTIDE SEQUENCE [LARGE SCALE GENOMIC DNA]</scope>
    <source>
        <strain evidence="2">cv. AL8/78</strain>
    </source>
</reference>
<dbReference type="EnsemblPlants" id="AET2Gv20262900.34">
    <property type="protein sequence ID" value="AET2Gv20262900.34"/>
    <property type="gene ID" value="AET2Gv20262900"/>
</dbReference>
<protein>
    <submittedName>
        <fullName evidence="1">Uncharacterized protein</fullName>
    </submittedName>
</protein>
<dbReference type="Gramene" id="AET2Gv20262900.34">
    <property type="protein sequence ID" value="AET2Gv20262900.34"/>
    <property type="gene ID" value="AET2Gv20262900"/>
</dbReference>
<keyword evidence="2" id="KW-1185">Reference proteome</keyword>
<evidence type="ECO:0000313" key="2">
    <source>
        <dbReference type="Proteomes" id="UP000015105"/>
    </source>
</evidence>
<evidence type="ECO:0000313" key="1">
    <source>
        <dbReference type="EnsemblPlants" id="AET2Gv20262900.34"/>
    </source>
</evidence>